<keyword evidence="1" id="KW-1185">Reference proteome</keyword>
<dbReference type="Gramene" id="MELO3C012958.2.1">
    <property type="protein sequence ID" value="MELO3C012958.2.1"/>
    <property type="gene ID" value="MELO3C012958.2"/>
</dbReference>
<dbReference type="Gene3D" id="3.40.50.150">
    <property type="entry name" value="Vaccinia Virus protein VP39"/>
    <property type="match status" value="1"/>
</dbReference>
<dbReference type="GO" id="GO:0005634">
    <property type="term" value="C:nucleus"/>
    <property type="evidence" value="ECO:0007669"/>
    <property type="project" value="TreeGrafter"/>
</dbReference>
<dbReference type="InParanoid" id="A0A1S3BHK9"/>
<reference evidence="2" key="1">
    <citation type="submission" date="2025-08" db="UniProtKB">
        <authorList>
            <consortium name="RefSeq"/>
        </authorList>
    </citation>
    <scope>IDENTIFICATION</scope>
    <source>
        <tissue evidence="2">Stem</tissue>
    </source>
</reference>
<dbReference type="Pfam" id="PF10294">
    <property type="entry name" value="Methyltransf_16"/>
    <property type="match status" value="1"/>
</dbReference>
<dbReference type="Proteomes" id="UP001652600">
    <property type="component" value="Chromosome 4"/>
</dbReference>
<sequence>MKPLEGLNSDKKLLCRRRRRTSMDDGISEELVMSEVHLGCPPGFLGSYVSNFTISFPSGSDDLNTETKTYVSDSSSSKQLIGFDEDGDLVLPRRVNVEEPSVRSFNVSIQHDVMSTIPSVGLQVWKAELVLSDFVLHTMLTSSEFQGIVALELGAGTGLVGILLARVAKTIFLTDKGDRVLDNCAKNINLNSGGFSAEVAVHVRELDWTKPWPPKRTQGECLPNNRYSWASSEVEEALGASLLVAADVIYSDDLTDAFFNMLEKFMSQGSEKVLYLALEKRYNFTLDDFDIVANGYSHFLSYLKHEKDDTENSRLEQESKPYFVGHRIDLANIPQYVLNYERGKDVEIWQIKYCRKES</sequence>
<dbReference type="PANTHER" id="PTHR23108">
    <property type="entry name" value="METHYLTRANSFERASE-RELATED"/>
    <property type="match status" value="1"/>
</dbReference>
<evidence type="ECO:0000313" key="1">
    <source>
        <dbReference type="Proteomes" id="UP001652600"/>
    </source>
</evidence>
<dbReference type="GO" id="GO:0008276">
    <property type="term" value="F:protein methyltransferase activity"/>
    <property type="evidence" value="ECO:0007669"/>
    <property type="project" value="InterPro"/>
</dbReference>
<dbReference type="InterPro" id="IPR029063">
    <property type="entry name" value="SAM-dependent_MTases_sf"/>
</dbReference>
<dbReference type="SUPFAM" id="SSF53335">
    <property type="entry name" value="S-adenosyl-L-methionine-dependent methyltransferases"/>
    <property type="match status" value="1"/>
</dbReference>
<protein>
    <submittedName>
        <fullName evidence="2">Uncharacterized protein LOC103489932 isoform X1</fullName>
    </submittedName>
</protein>
<proteinExistence type="predicted"/>
<organism evidence="1 2">
    <name type="scientific">Cucumis melo</name>
    <name type="common">Muskmelon</name>
    <dbReference type="NCBI Taxonomy" id="3656"/>
    <lineage>
        <taxon>Eukaryota</taxon>
        <taxon>Viridiplantae</taxon>
        <taxon>Streptophyta</taxon>
        <taxon>Embryophyta</taxon>
        <taxon>Tracheophyta</taxon>
        <taxon>Spermatophyta</taxon>
        <taxon>Magnoliopsida</taxon>
        <taxon>eudicotyledons</taxon>
        <taxon>Gunneridae</taxon>
        <taxon>Pentapetalae</taxon>
        <taxon>rosids</taxon>
        <taxon>fabids</taxon>
        <taxon>Cucurbitales</taxon>
        <taxon>Cucurbitaceae</taxon>
        <taxon>Benincaseae</taxon>
        <taxon>Cucumis</taxon>
    </lineage>
</organism>
<dbReference type="eggNOG" id="KOG2497">
    <property type="taxonomic scope" value="Eukaryota"/>
</dbReference>
<gene>
    <name evidence="2" type="primary">LOC103489932</name>
</gene>
<dbReference type="PANTHER" id="PTHR23108:SF0">
    <property type="entry name" value="METHYLTRANSFERASE-LIKE PROTEIN 22"/>
    <property type="match status" value="1"/>
</dbReference>
<accession>A0A1S3BHK9</accession>
<dbReference type="RefSeq" id="XP_008447499.2">
    <property type="nucleotide sequence ID" value="XM_008449277.3"/>
</dbReference>
<dbReference type="KEGG" id="cmo:103489932"/>
<evidence type="ECO:0000313" key="2">
    <source>
        <dbReference type="RefSeq" id="XP_008447499.2"/>
    </source>
</evidence>
<dbReference type="GeneID" id="103489932"/>
<dbReference type="AlphaFoldDB" id="A0A1S3BHK9"/>
<dbReference type="InterPro" id="IPR038899">
    <property type="entry name" value="METTL22"/>
</dbReference>
<name>A0A1S3BHK9_CUCME</name>
<dbReference type="InterPro" id="IPR019410">
    <property type="entry name" value="Methyltransf_16"/>
</dbReference>